<proteinExistence type="predicted"/>
<accession>A0A813F5Z0</accession>
<keyword evidence="2" id="KW-0732">Signal</keyword>
<evidence type="ECO:0000313" key="4">
    <source>
        <dbReference type="Proteomes" id="UP000654075"/>
    </source>
</evidence>
<sequence>MPPTTSADLAVCISALLWPSIVKSTVALVALQQSSRRTEACKRSFFPLFGADLPLPSGGQAVLSTGKRAGVPACREAQCSSKKPGFRVKSTSVLALSTARQVNSSELLQMSETSFDEPLVAARTLLPAKDHLGQVHHQLALIATNLGHSAATWLPPVQVVPCRWCLVLFLPPEQVVPCGTQLHSQLATDLQLVPSQVMPLAHGGPLRCARQLRSRSLAVETRQLRPLGEGLPSFMPSQFGFLVLLKSAGQRCLLLSLKCEAARFPTATTTICREDLLTEELDCPLIGISGLAAAAVDSDAEPGLKLEVVSSRRDLEAVALSHGESASMQASDSDLAQALQIAAPLWAQQIPPVSQFRFAEPKVQKQVQKQAAAAAVGVVCQALPLVAVFGAATSSHDAVRVPPLAARSLMAVHGGSSKKVYSGSPFSRSLVQISRPLVSQTRILLLEPAAPQEVGVLDSGGSIACIVRAVLACMAAQASKASRNHVALSSHTCPGVCVPCPCELQPAKVLLRRNFQLSSHCPLLDAWQGVLEWELSASDFVACSNNNNSNLAADRAVLAVLTSWLARGSFGRAELKKADAQACWFAGAKKLVSAQAGGSKKILSGQLFSVPAGQLRPARQALPACDSLEATTTATASLEPLARPDVYLSTLSIFKMSCNELLMKGALVGTLQKTADCVRCAQKAQGHEWSILQSVHSLVARQPPIQSQVTAFGAVRSNFSLQLANSKPYLLLQPSANWQARPFRLLLQSACQSSQSSRAARNMCTAVASRALRKSRQPRLTELKQPLVHTSEEQVDKSWPAFGGVCRRCNKQKCGTKLFLQCKTDCGVDAALLDGDVAKPPAAASRQYSPKRPCLSSLTPSAADPSSEAGFQVARLCRSATAVVLPHRGCTMLHTLHVPHTSKAKSTRAHTEAFPRSDVCLSTLSALKISCNELLRKSALAGMPRKTTDRVRCAQEAQRHEWCVLQSVRSSVARQPLFQSRINAFGSSNLAKCLADLSFQLASSKPCLLLQLSATGYARPLRLSWPSACQSPLASRAVRNTSTAGATAGALWKSRERCSLGLEQTSVPPPAALGQKLAARAGFRPRRVALLHRDAAKQLAGSLTAGHRRRGVVAALSYARLASVHARYPRQHRQERVLTRQLLKFSRQPEALSTFPGLALRKFMSDTAHAGVERKTTDCVRCAQQAQGHEWCVLQSVHSSVARQPPLQSQVTAFGAAWSNFSLQLACQANWRARPFRLHLQSVCQSSQSSWAVRKMSTAVASRSLWKSRQPRLTELRQPLVHTSEEQVDKSWPAFGGVCRSRNTQKCGTTLFLQCKTDFGVDAALLDGDVAKPPAAASRQYSPKRPCLSSLTPSAADPSSEAGFQVARLCRSATAVVLPHRGCTMLHTLHVPHTSKAKSTRAHAEAFPRSDVCLSTLSALKISCNELLRKSALAGMPRKTTDRVRCAQEAQRHEWCVLQSVRSSVARQPLFQSRINAFGSSNLAKCLADLSFQLASSKPCLLLQLSATGYARPLRLSWPSACQSPLASRAVRNKSTAGATAGALWKSRERCSLGLEQTSVPPPAALGQKLAARAGFRPRRVALLHRDAAKQLARSLTAGHRRRGVVAALSYARLASVHARYPRQHRQERVLTRQLLKFSRQPEALSTFPGLALRKFMSDTAHAGVERKTTDCVRCAQQAQGHEWCVLQSVHSSVARQPPLQSQVTAFGAAWSNFSLQLACQANWRARPFRLHLQSVCQSSQSSWAVRKMSTAVASRSLWKSRQPCLMRLEQTRAHALQQVEENLPVVVGVCRSRNTQKCGTTLFLHCKTDFGVDAALLDGDVAKPPAAASRQYSPKRPRLSSLTPSAADSCSEAGFQVARLCRSATAVVLPHRGCTMLHTLHVPHTSKAAHAVSPCNAVEIPTHLSVRKHTTMAWSASHFLSEVAALLQSSPSMKLAELKVPHSTKCQSLQPSASPLSRVSASRPCLLQGSFVKLKGSRPSGMQVRPA</sequence>
<organism evidence="3 4">
    <name type="scientific">Polarella glacialis</name>
    <name type="common">Dinoflagellate</name>
    <dbReference type="NCBI Taxonomy" id="89957"/>
    <lineage>
        <taxon>Eukaryota</taxon>
        <taxon>Sar</taxon>
        <taxon>Alveolata</taxon>
        <taxon>Dinophyceae</taxon>
        <taxon>Suessiales</taxon>
        <taxon>Suessiaceae</taxon>
        <taxon>Polarella</taxon>
    </lineage>
</organism>
<protein>
    <submittedName>
        <fullName evidence="3">Uncharacterized protein</fullName>
    </submittedName>
</protein>
<feature type="region of interest" description="Disordered" evidence="1">
    <location>
        <begin position="841"/>
        <end position="864"/>
    </location>
</feature>
<name>A0A813F5Z0_POLGL</name>
<evidence type="ECO:0000256" key="1">
    <source>
        <dbReference type="SAM" id="MobiDB-lite"/>
    </source>
</evidence>
<dbReference type="EMBL" id="CAJNNV010024222">
    <property type="protein sequence ID" value="CAE8609006.1"/>
    <property type="molecule type" value="Genomic_DNA"/>
</dbReference>
<gene>
    <name evidence="3" type="ORF">PGLA1383_LOCUS26833</name>
</gene>
<feature type="region of interest" description="Disordered" evidence="1">
    <location>
        <begin position="1334"/>
        <end position="1357"/>
    </location>
</feature>
<evidence type="ECO:0000313" key="3">
    <source>
        <dbReference type="EMBL" id="CAE8609006.1"/>
    </source>
</evidence>
<feature type="chain" id="PRO_5032844854" evidence="2">
    <location>
        <begin position="28"/>
        <end position="1988"/>
    </location>
</feature>
<dbReference type="Proteomes" id="UP000654075">
    <property type="component" value="Unassembled WGS sequence"/>
</dbReference>
<comment type="caution">
    <text evidence="3">The sequence shown here is derived from an EMBL/GenBank/DDBJ whole genome shotgun (WGS) entry which is preliminary data.</text>
</comment>
<keyword evidence="4" id="KW-1185">Reference proteome</keyword>
<feature type="region of interest" description="Disordered" evidence="1">
    <location>
        <begin position="1826"/>
        <end position="1846"/>
    </location>
</feature>
<reference evidence="3" key="1">
    <citation type="submission" date="2021-02" db="EMBL/GenBank/DDBJ databases">
        <authorList>
            <person name="Dougan E. K."/>
            <person name="Rhodes N."/>
            <person name="Thang M."/>
            <person name="Chan C."/>
        </authorList>
    </citation>
    <scope>NUCLEOTIDE SEQUENCE</scope>
</reference>
<evidence type="ECO:0000256" key="2">
    <source>
        <dbReference type="SAM" id="SignalP"/>
    </source>
</evidence>
<feature type="signal peptide" evidence="2">
    <location>
        <begin position="1"/>
        <end position="27"/>
    </location>
</feature>